<gene>
    <name evidence="1" type="ORF">POCULU_LOCUS2118</name>
</gene>
<protein>
    <submittedName>
        <fullName evidence="1">9921_t:CDS:1</fullName>
    </submittedName>
</protein>
<dbReference type="AlphaFoldDB" id="A0A9N8WP31"/>
<comment type="caution">
    <text evidence="1">The sequence shown here is derived from an EMBL/GenBank/DDBJ whole genome shotgun (WGS) entry which is preliminary data.</text>
</comment>
<dbReference type="Proteomes" id="UP000789572">
    <property type="component" value="Unassembled WGS sequence"/>
</dbReference>
<evidence type="ECO:0000313" key="1">
    <source>
        <dbReference type="EMBL" id="CAG8491885.1"/>
    </source>
</evidence>
<keyword evidence="2" id="KW-1185">Reference proteome</keyword>
<name>A0A9N8WP31_9GLOM</name>
<accession>A0A9N8WP31</accession>
<evidence type="ECO:0000313" key="2">
    <source>
        <dbReference type="Proteomes" id="UP000789572"/>
    </source>
</evidence>
<dbReference type="EMBL" id="CAJVPJ010000184">
    <property type="protein sequence ID" value="CAG8491885.1"/>
    <property type="molecule type" value="Genomic_DNA"/>
</dbReference>
<dbReference type="OrthoDB" id="2410986at2759"/>
<sequence length="450" mass="51203">MEWPTPARVPKQKKRQTPLTFGTIMPTQQRLWIYIEGTRRATKVPDELLSCSDLDLLALKLCQTFTALKNTDPLQLEFLFDGRSLPGDTELLKLITTAKAPLVIRYPLSDRTLRLRINLAQKWFKMDFPHETGLWDTINKEISDRWSSIIGASRIYLTENVKLASDKVEIINDSGLLAYLKTNDGKNEFSFSVQMRDKKPFSDWSWVDIQGLMKVGWSSYTDAPDMSLDELPQVDLSTQEIKLMLDELKKNKAAFKHVMRNEMTCREFISPFLTAAVRHLQSEEGNLQLNAEDELNGTRAYGSVDYTILSEGLIVCVTVVKKEETFEKGMAQNIAQMHTAVEKLGKRKADVLGPLLESESESLSSMAQDEVPILMYGIVSNASRWRFLQWAGPEADPTLQISTEFTCKFDDPNVDGAEQMLKHIASIIKSQIGVVKDPTKSRRVKRFKRQ</sequence>
<reference evidence="1" key="1">
    <citation type="submission" date="2021-06" db="EMBL/GenBank/DDBJ databases">
        <authorList>
            <person name="Kallberg Y."/>
            <person name="Tangrot J."/>
            <person name="Rosling A."/>
        </authorList>
    </citation>
    <scope>NUCLEOTIDE SEQUENCE</scope>
    <source>
        <strain evidence="1">IA702</strain>
    </source>
</reference>
<proteinExistence type="predicted"/>
<organism evidence="1 2">
    <name type="scientific">Paraglomus occultum</name>
    <dbReference type="NCBI Taxonomy" id="144539"/>
    <lineage>
        <taxon>Eukaryota</taxon>
        <taxon>Fungi</taxon>
        <taxon>Fungi incertae sedis</taxon>
        <taxon>Mucoromycota</taxon>
        <taxon>Glomeromycotina</taxon>
        <taxon>Glomeromycetes</taxon>
        <taxon>Paraglomerales</taxon>
        <taxon>Paraglomeraceae</taxon>
        <taxon>Paraglomus</taxon>
    </lineage>
</organism>